<feature type="transmembrane region" description="Helical" evidence="7">
    <location>
        <begin position="128"/>
        <end position="150"/>
    </location>
</feature>
<keyword evidence="3 7" id="KW-1133">Transmembrane helix</keyword>
<comment type="similarity">
    <text evidence="5">Belongs to the SAT4 family.</text>
</comment>
<evidence type="ECO:0000259" key="8">
    <source>
        <dbReference type="Pfam" id="PF20684"/>
    </source>
</evidence>
<accession>A0A0G4NSX1</accession>
<gene>
    <name evidence="9" type="ORF">PCAMFM013_S001g000014</name>
</gene>
<feature type="region of interest" description="Disordered" evidence="6">
    <location>
        <begin position="307"/>
        <end position="390"/>
    </location>
</feature>
<keyword evidence="2 7" id="KW-0812">Transmembrane</keyword>
<organism evidence="9 10">
    <name type="scientific">Penicillium camemberti (strain FM 013)</name>
    <dbReference type="NCBI Taxonomy" id="1429867"/>
    <lineage>
        <taxon>Eukaryota</taxon>
        <taxon>Fungi</taxon>
        <taxon>Dikarya</taxon>
        <taxon>Ascomycota</taxon>
        <taxon>Pezizomycotina</taxon>
        <taxon>Eurotiomycetes</taxon>
        <taxon>Eurotiomycetidae</taxon>
        <taxon>Eurotiales</taxon>
        <taxon>Aspergillaceae</taxon>
        <taxon>Penicillium</taxon>
    </lineage>
</organism>
<dbReference type="InterPro" id="IPR052337">
    <property type="entry name" value="SAT4-like"/>
</dbReference>
<dbReference type="AlphaFoldDB" id="A0A0G4NSX1"/>
<feature type="transmembrane region" description="Helical" evidence="7">
    <location>
        <begin position="49"/>
        <end position="68"/>
    </location>
</feature>
<dbReference type="STRING" id="1429867.A0A0G4NSX1"/>
<evidence type="ECO:0000256" key="2">
    <source>
        <dbReference type="ARBA" id="ARBA00022692"/>
    </source>
</evidence>
<feature type="domain" description="Rhodopsin" evidence="8">
    <location>
        <begin position="204"/>
        <end position="295"/>
    </location>
</feature>
<dbReference type="PANTHER" id="PTHR33048">
    <property type="entry name" value="PTH11-LIKE INTEGRAL MEMBRANE PROTEIN (AFU_ORTHOLOGUE AFUA_5G11245)"/>
    <property type="match status" value="1"/>
</dbReference>
<feature type="domain" description="Rhodopsin" evidence="8">
    <location>
        <begin position="33"/>
        <end position="172"/>
    </location>
</feature>
<name>A0A0G4NSX1_PENC3</name>
<dbReference type="PANTHER" id="PTHR33048:SF155">
    <property type="entry name" value="INTEGRAL MEMBRANE PROTEIN"/>
    <property type="match status" value="1"/>
</dbReference>
<reference evidence="9 10" key="1">
    <citation type="journal article" date="2014" name="Nat. Commun.">
        <title>Multiple recent horizontal transfers of a large genomic region in cheese making fungi.</title>
        <authorList>
            <person name="Cheeseman K."/>
            <person name="Ropars J."/>
            <person name="Renault P."/>
            <person name="Dupont J."/>
            <person name="Gouzy J."/>
            <person name="Branca A."/>
            <person name="Abraham A.L."/>
            <person name="Ceppi M."/>
            <person name="Conseiller E."/>
            <person name="Debuchy R."/>
            <person name="Malagnac F."/>
            <person name="Goarin A."/>
            <person name="Silar P."/>
            <person name="Lacoste S."/>
            <person name="Sallet E."/>
            <person name="Bensimon A."/>
            <person name="Giraud T."/>
            <person name="Brygoo Y."/>
        </authorList>
    </citation>
    <scope>NUCLEOTIDE SEQUENCE [LARGE SCALE GENOMIC DNA]</scope>
    <source>
        <strain evidence="10">FM 013</strain>
    </source>
</reference>
<dbReference type="InterPro" id="IPR049326">
    <property type="entry name" value="Rhodopsin_dom_fungi"/>
</dbReference>
<keyword evidence="10" id="KW-1185">Reference proteome</keyword>
<feature type="compositionally biased region" description="Polar residues" evidence="6">
    <location>
        <begin position="307"/>
        <end position="324"/>
    </location>
</feature>
<proteinExistence type="inferred from homology"/>
<evidence type="ECO:0000256" key="7">
    <source>
        <dbReference type="SAM" id="Phobius"/>
    </source>
</evidence>
<keyword evidence="4 7" id="KW-0472">Membrane</keyword>
<evidence type="ECO:0000256" key="6">
    <source>
        <dbReference type="SAM" id="MobiDB-lite"/>
    </source>
</evidence>
<evidence type="ECO:0000313" key="9">
    <source>
        <dbReference type="EMBL" id="CRL17054.1"/>
    </source>
</evidence>
<feature type="transmembrane region" description="Helical" evidence="7">
    <location>
        <begin position="197"/>
        <end position="219"/>
    </location>
</feature>
<evidence type="ECO:0000313" key="10">
    <source>
        <dbReference type="Proteomes" id="UP000053732"/>
    </source>
</evidence>
<feature type="transmembrane region" description="Helical" evidence="7">
    <location>
        <begin position="16"/>
        <end position="37"/>
    </location>
</feature>
<dbReference type="GO" id="GO:0016020">
    <property type="term" value="C:membrane"/>
    <property type="evidence" value="ECO:0007669"/>
    <property type="project" value="UniProtKB-SubCell"/>
</dbReference>
<evidence type="ECO:0000256" key="5">
    <source>
        <dbReference type="ARBA" id="ARBA00038359"/>
    </source>
</evidence>
<dbReference type="EMBL" id="HG793134">
    <property type="protein sequence ID" value="CRL17054.1"/>
    <property type="molecule type" value="Genomic_DNA"/>
</dbReference>
<feature type="transmembrane region" description="Helical" evidence="7">
    <location>
        <begin position="231"/>
        <end position="249"/>
    </location>
</feature>
<sequence>MAVTAENLHDDKGPKILAVLWTLTGLTTVMVIARVYIRLKLLRNFGMDDYLIVASMILGIAYCGISTAGVKMGYGKHAMYLSMDNLEMAILLNTVSFLFGILSFTLPKIAVTSMLTRILNPKPLHKTILWMMVGTAAVVSIICILILFTMCDPAEALWKPRPVAAGAKCKSTTMLIDYAIFTGGRSLPLQISAPLGINPVLLAVSALVDLSLAIYPTTVLLKLQMSLRKRIALCAALGLGSIASAMAIIKCTQLHGLADKSDYTYGTADLVMWTNIEANVVVIASCIPTLQPLLEVILGKRALGSYSQGKSDQYKNSSNFPSTFHRSKQSKTHDDLGFTNIDNQESQESILPTDDHGKKSHPLGHIHRKDDVTVEYEPSTPKAGPGYTPW</sequence>
<feature type="transmembrane region" description="Helical" evidence="7">
    <location>
        <begin position="88"/>
        <end position="107"/>
    </location>
</feature>
<protein>
    <submittedName>
        <fullName evidence="9">Str. FM013</fullName>
    </submittedName>
</protein>
<feature type="compositionally biased region" description="Polar residues" evidence="6">
    <location>
        <begin position="340"/>
        <end position="350"/>
    </location>
</feature>
<comment type="subcellular location">
    <subcellularLocation>
        <location evidence="1">Membrane</location>
        <topology evidence="1">Multi-pass membrane protein</topology>
    </subcellularLocation>
</comment>
<evidence type="ECO:0000256" key="4">
    <source>
        <dbReference type="ARBA" id="ARBA00023136"/>
    </source>
</evidence>
<evidence type="ECO:0000256" key="1">
    <source>
        <dbReference type="ARBA" id="ARBA00004141"/>
    </source>
</evidence>
<dbReference type="Pfam" id="PF20684">
    <property type="entry name" value="Fung_rhodopsin"/>
    <property type="match status" value="2"/>
</dbReference>
<feature type="compositionally biased region" description="Basic residues" evidence="6">
    <location>
        <begin position="358"/>
        <end position="367"/>
    </location>
</feature>
<dbReference type="Proteomes" id="UP000053732">
    <property type="component" value="Unassembled WGS sequence"/>
</dbReference>
<evidence type="ECO:0000256" key="3">
    <source>
        <dbReference type="ARBA" id="ARBA00022989"/>
    </source>
</evidence>